<keyword evidence="1" id="KW-1133">Transmembrane helix</keyword>
<organism evidence="2 3">
    <name type="scientific">Cupriavidus plantarum</name>
    <dbReference type="NCBI Taxonomy" id="942865"/>
    <lineage>
        <taxon>Bacteria</taxon>
        <taxon>Pseudomonadati</taxon>
        <taxon>Pseudomonadota</taxon>
        <taxon>Betaproteobacteria</taxon>
        <taxon>Burkholderiales</taxon>
        <taxon>Burkholderiaceae</taxon>
        <taxon>Cupriavidus</taxon>
    </lineage>
</organism>
<dbReference type="RefSeq" id="WP_109584544.1">
    <property type="nucleotide sequence ID" value="NZ_QGGT01000004.1"/>
</dbReference>
<name>A0A316EMS9_9BURK</name>
<gene>
    <name evidence="2" type="ORF">C7419_104102</name>
</gene>
<sequence>MKDTTGSRPLRADGRAGRVIAAIATTLTVIAVLGAVSGCASRPDNSQSGISVYGVVDEGVSLTRDR</sequence>
<dbReference type="EMBL" id="QGGT01000004">
    <property type="protein sequence ID" value="PWK33429.1"/>
    <property type="molecule type" value="Genomic_DNA"/>
</dbReference>
<feature type="transmembrane region" description="Helical" evidence="1">
    <location>
        <begin position="20"/>
        <end position="40"/>
    </location>
</feature>
<dbReference type="Proteomes" id="UP000245754">
    <property type="component" value="Unassembled WGS sequence"/>
</dbReference>
<protein>
    <submittedName>
        <fullName evidence="2">Uncharacterized protein</fullName>
    </submittedName>
</protein>
<evidence type="ECO:0000313" key="2">
    <source>
        <dbReference type="EMBL" id="PWK33429.1"/>
    </source>
</evidence>
<keyword evidence="3" id="KW-1185">Reference proteome</keyword>
<proteinExistence type="predicted"/>
<accession>A0A316EMS9</accession>
<reference evidence="2 3" key="1">
    <citation type="submission" date="2018-05" db="EMBL/GenBank/DDBJ databases">
        <title>Genomic Encyclopedia of Type Strains, Phase IV (KMG-V): Genome sequencing to study the core and pangenomes of soil and plant-associated prokaryotes.</title>
        <authorList>
            <person name="Whitman W."/>
        </authorList>
    </citation>
    <scope>NUCLEOTIDE SEQUENCE [LARGE SCALE GENOMIC DNA]</scope>
    <source>
        <strain evidence="2 3">SLV-132</strain>
    </source>
</reference>
<comment type="caution">
    <text evidence="2">The sequence shown here is derived from an EMBL/GenBank/DDBJ whole genome shotgun (WGS) entry which is preliminary data.</text>
</comment>
<keyword evidence="1" id="KW-0812">Transmembrane</keyword>
<keyword evidence="1" id="KW-0472">Membrane</keyword>
<evidence type="ECO:0000256" key="1">
    <source>
        <dbReference type="SAM" id="Phobius"/>
    </source>
</evidence>
<evidence type="ECO:0000313" key="3">
    <source>
        <dbReference type="Proteomes" id="UP000245754"/>
    </source>
</evidence>
<dbReference type="AlphaFoldDB" id="A0A316EMS9"/>